<dbReference type="InterPro" id="IPR001932">
    <property type="entry name" value="PPM-type_phosphatase-like_dom"/>
</dbReference>
<evidence type="ECO:0000313" key="3">
    <source>
        <dbReference type="Proteomes" id="UP000004508"/>
    </source>
</evidence>
<dbReference type="Gene3D" id="3.60.40.10">
    <property type="entry name" value="PPM-type phosphatase domain"/>
    <property type="match status" value="1"/>
</dbReference>
<dbReference type="RefSeq" id="WP_007903945.1">
    <property type="nucleotide sequence ID" value="NZ_ADVG01000001.1"/>
</dbReference>
<keyword evidence="3" id="KW-1185">Reference proteome</keyword>
<gene>
    <name evidence="2" type="ORF">Krac_9547</name>
</gene>
<dbReference type="PROSITE" id="PS51746">
    <property type="entry name" value="PPM_2"/>
    <property type="match status" value="1"/>
</dbReference>
<evidence type="ECO:0000313" key="2">
    <source>
        <dbReference type="EMBL" id="EFH88144.1"/>
    </source>
</evidence>
<protein>
    <submittedName>
        <fullName evidence="2">Protein serine/threonine phosphatase</fullName>
        <ecNumber evidence="2">3.1.3.16</ecNumber>
    </submittedName>
</protein>
<organism evidence="2 3">
    <name type="scientific">Ktedonobacter racemifer DSM 44963</name>
    <dbReference type="NCBI Taxonomy" id="485913"/>
    <lineage>
        <taxon>Bacteria</taxon>
        <taxon>Bacillati</taxon>
        <taxon>Chloroflexota</taxon>
        <taxon>Ktedonobacteria</taxon>
        <taxon>Ktedonobacterales</taxon>
        <taxon>Ktedonobacteraceae</taxon>
        <taxon>Ktedonobacter</taxon>
    </lineage>
</organism>
<sequence>MEQPAHKPVSWSVRAACASDIGRHRQKQQDRYLLAPERKLFIVSDGMGGRQAGEVAAQAVVTVLPALLERGLERAHAAGSEARERVLRESIVEMSQHLRAESIGRVGLHGLGATVVVAWLYDTQVSLAHLGDSRLYLFRADRLLLLTEDHSVVTLLRQRGEITPEEARTHPARGQLTRYVGMEGEVTPVVQTLPLLAGDRLLLCTDGLTSLVPDQHIAQILRTSPQAEAACQALVHTTNTAGGKDNTTTLVVDCIARGGSS</sequence>
<dbReference type="eggNOG" id="COG0631">
    <property type="taxonomic scope" value="Bacteria"/>
</dbReference>
<dbReference type="GO" id="GO:0004722">
    <property type="term" value="F:protein serine/threonine phosphatase activity"/>
    <property type="evidence" value="ECO:0007669"/>
    <property type="project" value="UniProtKB-EC"/>
</dbReference>
<dbReference type="Pfam" id="PF13672">
    <property type="entry name" value="PP2C_2"/>
    <property type="match status" value="1"/>
</dbReference>
<dbReference type="SUPFAM" id="SSF81606">
    <property type="entry name" value="PP2C-like"/>
    <property type="match status" value="1"/>
</dbReference>
<dbReference type="CDD" id="cd00143">
    <property type="entry name" value="PP2Cc"/>
    <property type="match status" value="1"/>
</dbReference>
<dbReference type="SMART" id="SM00331">
    <property type="entry name" value="PP2C_SIG"/>
    <property type="match status" value="1"/>
</dbReference>
<feature type="domain" description="PPM-type phosphatase" evidence="1">
    <location>
        <begin position="14"/>
        <end position="254"/>
    </location>
</feature>
<comment type="caution">
    <text evidence="2">The sequence shown here is derived from an EMBL/GenBank/DDBJ whole genome shotgun (WGS) entry which is preliminary data.</text>
</comment>
<keyword evidence="2" id="KW-0378">Hydrolase</keyword>
<dbReference type="PANTHER" id="PTHR13832:SF827">
    <property type="entry name" value="PROTEIN PHOSPHATASE 1L"/>
    <property type="match status" value="1"/>
</dbReference>
<accession>D6TCN0</accession>
<dbReference type="STRING" id="485913.Krac_9547"/>
<dbReference type="Proteomes" id="UP000004508">
    <property type="component" value="Unassembled WGS sequence"/>
</dbReference>
<name>D6TCN0_KTERA</name>
<proteinExistence type="predicted"/>
<dbReference type="InterPro" id="IPR036457">
    <property type="entry name" value="PPM-type-like_dom_sf"/>
</dbReference>
<reference evidence="2 3" key="1">
    <citation type="journal article" date="2011" name="Stand. Genomic Sci.">
        <title>Non-contiguous finished genome sequence and contextual data of the filamentous soil bacterium Ktedonobacter racemifer type strain (SOSP1-21).</title>
        <authorList>
            <person name="Chang Y.J."/>
            <person name="Land M."/>
            <person name="Hauser L."/>
            <person name="Chertkov O."/>
            <person name="Del Rio T.G."/>
            <person name="Nolan M."/>
            <person name="Copeland A."/>
            <person name="Tice H."/>
            <person name="Cheng J.F."/>
            <person name="Lucas S."/>
            <person name="Han C."/>
            <person name="Goodwin L."/>
            <person name="Pitluck S."/>
            <person name="Ivanova N."/>
            <person name="Ovchinikova G."/>
            <person name="Pati A."/>
            <person name="Chen A."/>
            <person name="Palaniappan K."/>
            <person name="Mavromatis K."/>
            <person name="Liolios K."/>
            <person name="Brettin T."/>
            <person name="Fiebig A."/>
            <person name="Rohde M."/>
            <person name="Abt B."/>
            <person name="Goker M."/>
            <person name="Detter J.C."/>
            <person name="Woyke T."/>
            <person name="Bristow J."/>
            <person name="Eisen J.A."/>
            <person name="Markowitz V."/>
            <person name="Hugenholtz P."/>
            <person name="Kyrpides N.C."/>
            <person name="Klenk H.P."/>
            <person name="Lapidus A."/>
        </authorList>
    </citation>
    <scope>NUCLEOTIDE SEQUENCE [LARGE SCALE GENOMIC DNA]</scope>
    <source>
        <strain evidence="3">DSM 44963</strain>
    </source>
</reference>
<dbReference type="OrthoDB" id="152713at2"/>
<dbReference type="EC" id="3.1.3.16" evidence="2"/>
<dbReference type="InterPro" id="IPR015655">
    <property type="entry name" value="PP2C"/>
</dbReference>
<dbReference type="SMART" id="SM00332">
    <property type="entry name" value="PP2Cc"/>
    <property type="match status" value="1"/>
</dbReference>
<evidence type="ECO:0000259" key="1">
    <source>
        <dbReference type="PROSITE" id="PS51746"/>
    </source>
</evidence>
<dbReference type="AlphaFoldDB" id="D6TCN0"/>
<dbReference type="EMBL" id="ADVG01000001">
    <property type="protein sequence ID" value="EFH88144.1"/>
    <property type="molecule type" value="Genomic_DNA"/>
</dbReference>
<dbReference type="InParanoid" id="D6TCN0"/>
<dbReference type="PANTHER" id="PTHR13832">
    <property type="entry name" value="PROTEIN PHOSPHATASE 2C"/>
    <property type="match status" value="1"/>
</dbReference>